<dbReference type="PANTHER" id="PTHR24148:SF64">
    <property type="entry name" value="HETEROKARYON INCOMPATIBILITY DOMAIN-CONTAINING PROTEIN"/>
    <property type="match status" value="1"/>
</dbReference>
<dbReference type="InterPro" id="IPR010730">
    <property type="entry name" value="HET"/>
</dbReference>
<evidence type="ECO:0000313" key="2">
    <source>
        <dbReference type="EMBL" id="KAF2494553.1"/>
    </source>
</evidence>
<evidence type="ECO:0000313" key="3">
    <source>
        <dbReference type="Proteomes" id="UP000799750"/>
    </source>
</evidence>
<dbReference type="EMBL" id="MU004190">
    <property type="protein sequence ID" value="KAF2494553.1"/>
    <property type="molecule type" value="Genomic_DNA"/>
</dbReference>
<gene>
    <name evidence="2" type="ORF">BU16DRAFT_425519</name>
</gene>
<evidence type="ECO:0000259" key="1">
    <source>
        <dbReference type="Pfam" id="PF06985"/>
    </source>
</evidence>
<sequence>IRLLRIKGDHGASILRCTMTEADLNDKPVYEALSYTWQKDQSGFLEVTIICNDQCIKVTPNLHDALLHLRRRSRRRTAIWIDSICINQNDLRERNAQVNMMGRIFDSARQVVV</sequence>
<dbReference type="InterPro" id="IPR052895">
    <property type="entry name" value="HetReg/Transcr_Mod"/>
</dbReference>
<feature type="non-terminal residue" evidence="2">
    <location>
        <position position="1"/>
    </location>
</feature>
<organism evidence="2 3">
    <name type="scientific">Lophium mytilinum</name>
    <dbReference type="NCBI Taxonomy" id="390894"/>
    <lineage>
        <taxon>Eukaryota</taxon>
        <taxon>Fungi</taxon>
        <taxon>Dikarya</taxon>
        <taxon>Ascomycota</taxon>
        <taxon>Pezizomycotina</taxon>
        <taxon>Dothideomycetes</taxon>
        <taxon>Pleosporomycetidae</taxon>
        <taxon>Mytilinidiales</taxon>
        <taxon>Mytilinidiaceae</taxon>
        <taxon>Lophium</taxon>
    </lineage>
</organism>
<dbReference type="Pfam" id="PF06985">
    <property type="entry name" value="HET"/>
    <property type="match status" value="1"/>
</dbReference>
<feature type="non-terminal residue" evidence="2">
    <location>
        <position position="113"/>
    </location>
</feature>
<keyword evidence="3" id="KW-1185">Reference proteome</keyword>
<dbReference type="Proteomes" id="UP000799750">
    <property type="component" value="Unassembled WGS sequence"/>
</dbReference>
<protein>
    <recommendedName>
        <fullName evidence="1">Heterokaryon incompatibility domain-containing protein</fullName>
    </recommendedName>
</protein>
<accession>A0A6A6QS17</accession>
<reference evidence="2" key="1">
    <citation type="journal article" date="2020" name="Stud. Mycol.">
        <title>101 Dothideomycetes genomes: a test case for predicting lifestyles and emergence of pathogens.</title>
        <authorList>
            <person name="Haridas S."/>
            <person name="Albert R."/>
            <person name="Binder M."/>
            <person name="Bloem J."/>
            <person name="Labutti K."/>
            <person name="Salamov A."/>
            <person name="Andreopoulos B."/>
            <person name="Baker S."/>
            <person name="Barry K."/>
            <person name="Bills G."/>
            <person name="Bluhm B."/>
            <person name="Cannon C."/>
            <person name="Castanera R."/>
            <person name="Culley D."/>
            <person name="Daum C."/>
            <person name="Ezra D."/>
            <person name="Gonzalez J."/>
            <person name="Henrissat B."/>
            <person name="Kuo A."/>
            <person name="Liang C."/>
            <person name="Lipzen A."/>
            <person name="Lutzoni F."/>
            <person name="Magnuson J."/>
            <person name="Mondo S."/>
            <person name="Nolan M."/>
            <person name="Ohm R."/>
            <person name="Pangilinan J."/>
            <person name="Park H.-J."/>
            <person name="Ramirez L."/>
            <person name="Alfaro M."/>
            <person name="Sun H."/>
            <person name="Tritt A."/>
            <person name="Yoshinaga Y."/>
            <person name="Zwiers L.-H."/>
            <person name="Turgeon B."/>
            <person name="Goodwin S."/>
            <person name="Spatafora J."/>
            <person name="Crous P."/>
            <person name="Grigoriev I."/>
        </authorList>
    </citation>
    <scope>NUCLEOTIDE SEQUENCE</scope>
    <source>
        <strain evidence="2">CBS 269.34</strain>
    </source>
</reference>
<dbReference type="AlphaFoldDB" id="A0A6A6QS17"/>
<dbReference type="PANTHER" id="PTHR24148">
    <property type="entry name" value="ANKYRIN REPEAT DOMAIN-CONTAINING PROTEIN 39 HOMOLOG-RELATED"/>
    <property type="match status" value="1"/>
</dbReference>
<proteinExistence type="predicted"/>
<dbReference type="OrthoDB" id="2157530at2759"/>
<feature type="domain" description="Heterokaryon incompatibility" evidence="1">
    <location>
        <begin position="30"/>
        <end position="113"/>
    </location>
</feature>
<name>A0A6A6QS17_9PEZI</name>